<proteinExistence type="predicted"/>
<reference evidence="1" key="2">
    <citation type="journal article" date="2015" name="Fish Shellfish Immunol.">
        <title>Early steps in the European eel (Anguilla anguilla)-Vibrio vulnificus interaction in the gills: Role of the RtxA13 toxin.</title>
        <authorList>
            <person name="Callol A."/>
            <person name="Pajuelo D."/>
            <person name="Ebbesson L."/>
            <person name="Teles M."/>
            <person name="MacKenzie S."/>
            <person name="Amaro C."/>
        </authorList>
    </citation>
    <scope>NUCLEOTIDE SEQUENCE</scope>
</reference>
<accession>A0A0E9XCI2</accession>
<name>A0A0E9XCI2_ANGAN</name>
<dbReference type="AlphaFoldDB" id="A0A0E9XCI2"/>
<organism evidence="1">
    <name type="scientific">Anguilla anguilla</name>
    <name type="common">European freshwater eel</name>
    <name type="synonym">Muraena anguilla</name>
    <dbReference type="NCBI Taxonomy" id="7936"/>
    <lineage>
        <taxon>Eukaryota</taxon>
        <taxon>Metazoa</taxon>
        <taxon>Chordata</taxon>
        <taxon>Craniata</taxon>
        <taxon>Vertebrata</taxon>
        <taxon>Euteleostomi</taxon>
        <taxon>Actinopterygii</taxon>
        <taxon>Neopterygii</taxon>
        <taxon>Teleostei</taxon>
        <taxon>Anguilliformes</taxon>
        <taxon>Anguillidae</taxon>
        <taxon>Anguilla</taxon>
    </lineage>
</organism>
<evidence type="ECO:0000313" key="1">
    <source>
        <dbReference type="EMBL" id="JAH99550.1"/>
    </source>
</evidence>
<sequence length="28" mass="3247">MLSVYSILLLSSIVWRTESGTYCRFSSF</sequence>
<dbReference type="EMBL" id="GBXM01009027">
    <property type="protein sequence ID" value="JAH99550.1"/>
    <property type="molecule type" value="Transcribed_RNA"/>
</dbReference>
<reference evidence="1" key="1">
    <citation type="submission" date="2014-11" db="EMBL/GenBank/DDBJ databases">
        <authorList>
            <person name="Amaro Gonzalez C."/>
        </authorList>
    </citation>
    <scope>NUCLEOTIDE SEQUENCE</scope>
</reference>
<protein>
    <submittedName>
        <fullName evidence="1">Uncharacterized protein</fullName>
    </submittedName>
</protein>